<dbReference type="PANTHER" id="PTHR31195:SF2">
    <property type="entry name" value="GEO02494P1"/>
    <property type="match status" value="1"/>
</dbReference>
<feature type="region of interest" description="Disordered" evidence="1">
    <location>
        <begin position="34"/>
        <end position="182"/>
    </location>
</feature>
<feature type="compositionally biased region" description="Low complexity" evidence="1">
    <location>
        <begin position="167"/>
        <end position="182"/>
    </location>
</feature>
<feature type="region of interest" description="Disordered" evidence="1">
    <location>
        <begin position="201"/>
        <end position="263"/>
    </location>
</feature>
<dbReference type="AlphaFoldDB" id="A0A9P6RNY5"/>
<evidence type="ECO:0000256" key="1">
    <source>
        <dbReference type="SAM" id="MobiDB-lite"/>
    </source>
</evidence>
<dbReference type="InterPro" id="IPR040219">
    <property type="entry name" value="KIAA1143-like"/>
</dbReference>
<organism evidence="3 4">
    <name type="scientific">Dissophora globulifera</name>
    <dbReference type="NCBI Taxonomy" id="979702"/>
    <lineage>
        <taxon>Eukaryota</taxon>
        <taxon>Fungi</taxon>
        <taxon>Fungi incertae sedis</taxon>
        <taxon>Mucoromycota</taxon>
        <taxon>Mortierellomycotina</taxon>
        <taxon>Mortierellomycetes</taxon>
        <taxon>Mortierellales</taxon>
        <taxon>Mortierellaceae</taxon>
        <taxon>Dissophora</taxon>
    </lineage>
</organism>
<protein>
    <recommendedName>
        <fullName evidence="2">DUF4604 domain-containing protein</fullName>
    </recommendedName>
</protein>
<reference evidence="3" key="1">
    <citation type="journal article" date="2020" name="Fungal Divers.">
        <title>Resolving the Mortierellaceae phylogeny through synthesis of multi-gene phylogenetics and phylogenomics.</title>
        <authorList>
            <person name="Vandepol N."/>
            <person name="Liber J."/>
            <person name="Desiro A."/>
            <person name="Na H."/>
            <person name="Kennedy M."/>
            <person name="Barry K."/>
            <person name="Grigoriev I.V."/>
            <person name="Miller A.N."/>
            <person name="O'Donnell K."/>
            <person name="Stajich J.E."/>
            <person name="Bonito G."/>
        </authorList>
    </citation>
    <scope>NUCLEOTIDE SEQUENCE</scope>
    <source>
        <strain evidence="3">REB-010B</strain>
    </source>
</reference>
<dbReference type="Pfam" id="PF15377">
    <property type="entry name" value="DUF4604"/>
    <property type="match status" value="1"/>
</dbReference>
<gene>
    <name evidence="3" type="ORF">BGZ99_001425</name>
</gene>
<feature type="compositionally biased region" description="Acidic residues" evidence="1">
    <location>
        <begin position="130"/>
        <end position="145"/>
    </location>
</feature>
<dbReference type="OrthoDB" id="2553298at2759"/>
<feature type="compositionally biased region" description="Basic residues" evidence="1">
    <location>
        <begin position="154"/>
        <end position="166"/>
    </location>
</feature>
<dbReference type="Proteomes" id="UP000738325">
    <property type="component" value="Unassembled WGS sequence"/>
</dbReference>
<feature type="domain" description="DUF4604" evidence="2">
    <location>
        <begin position="13"/>
        <end position="98"/>
    </location>
</feature>
<dbReference type="InterPro" id="IPR027911">
    <property type="entry name" value="DUF4604"/>
</dbReference>
<name>A0A9P6RNY5_9FUNG</name>
<feature type="compositionally biased region" description="Basic and acidic residues" evidence="1">
    <location>
        <begin position="68"/>
        <end position="96"/>
    </location>
</feature>
<keyword evidence="4" id="KW-1185">Reference proteome</keyword>
<dbReference type="EMBL" id="JAAAIP010000136">
    <property type="protein sequence ID" value="KAG0324809.1"/>
    <property type="molecule type" value="Genomic_DNA"/>
</dbReference>
<sequence>MSNKKITPHQMRKGLTYVQEGAPDFMRMLTGRTADAAANDPRNPYRKPIGIEAKFQTENASDDDDEPAHDILNEREEERPTVVVLKDGKHLDERQVRNILKNLPPGLSEADIQRHLAEEMEKLNSNEGVGDNEDDEEEEEDDDHDPIDANGKILFRKPKSSSKKKSGSSNSSSASKKDSTATSIASLKNFEETLLGDAQARANALKRKSGAIASAPSTESTPKSGVKPSSSTSKSISGAGKGSSEKKKKQKTAVSLLSFGDDE</sequence>
<evidence type="ECO:0000259" key="2">
    <source>
        <dbReference type="Pfam" id="PF15377"/>
    </source>
</evidence>
<dbReference type="PANTHER" id="PTHR31195">
    <property type="entry name" value="GEO02494P1"/>
    <property type="match status" value="1"/>
</dbReference>
<feature type="compositionally biased region" description="Basic and acidic residues" evidence="1">
    <location>
        <begin position="111"/>
        <end position="124"/>
    </location>
</feature>
<proteinExistence type="predicted"/>
<evidence type="ECO:0000313" key="3">
    <source>
        <dbReference type="EMBL" id="KAG0324809.1"/>
    </source>
</evidence>
<accession>A0A9P6RNY5</accession>
<comment type="caution">
    <text evidence="3">The sequence shown here is derived from an EMBL/GenBank/DDBJ whole genome shotgun (WGS) entry which is preliminary data.</text>
</comment>
<evidence type="ECO:0000313" key="4">
    <source>
        <dbReference type="Proteomes" id="UP000738325"/>
    </source>
</evidence>
<feature type="compositionally biased region" description="Low complexity" evidence="1">
    <location>
        <begin position="223"/>
        <end position="238"/>
    </location>
</feature>